<keyword evidence="2" id="KW-1185">Reference proteome</keyword>
<accession>A0ABS2DFA9</accession>
<reference evidence="1 2" key="1">
    <citation type="submission" date="2021-02" db="EMBL/GenBank/DDBJ databases">
        <title>Bacillus sp. RD4P76, an endophyte from a halophyte.</title>
        <authorList>
            <person name="Sun J.-Q."/>
        </authorList>
    </citation>
    <scope>NUCLEOTIDE SEQUENCE [LARGE SCALE GENOMIC DNA]</scope>
    <source>
        <strain evidence="1 2">RD4P76</strain>
    </source>
</reference>
<dbReference type="Proteomes" id="UP001518925">
    <property type="component" value="Unassembled WGS sequence"/>
</dbReference>
<protein>
    <submittedName>
        <fullName evidence="1">Uncharacterized protein</fullName>
    </submittedName>
</protein>
<sequence length="60" mass="6990">MEDTFQPITSFVIRCTCVDVQEITGEKVWRIKVKHVQGEEEIAVQSLDDMMVYMKRVLGE</sequence>
<name>A0ABS2DFA9_9BACI</name>
<gene>
    <name evidence="1" type="ORF">JR050_05615</name>
</gene>
<comment type="caution">
    <text evidence="1">The sequence shown here is derived from an EMBL/GenBank/DDBJ whole genome shotgun (WGS) entry which is preliminary data.</text>
</comment>
<dbReference type="EMBL" id="JAFELM010000019">
    <property type="protein sequence ID" value="MBM6617150.1"/>
    <property type="molecule type" value="Genomic_DNA"/>
</dbReference>
<dbReference type="RefSeq" id="WP_204202534.1">
    <property type="nucleotide sequence ID" value="NZ_JAFELM010000019.1"/>
</dbReference>
<evidence type="ECO:0000313" key="1">
    <source>
        <dbReference type="EMBL" id="MBM6617150.1"/>
    </source>
</evidence>
<organism evidence="1 2">
    <name type="scientific">Bacillus suaedaesalsae</name>
    <dbReference type="NCBI Taxonomy" id="2810349"/>
    <lineage>
        <taxon>Bacteria</taxon>
        <taxon>Bacillati</taxon>
        <taxon>Bacillota</taxon>
        <taxon>Bacilli</taxon>
        <taxon>Bacillales</taxon>
        <taxon>Bacillaceae</taxon>
        <taxon>Bacillus</taxon>
    </lineage>
</organism>
<proteinExistence type="predicted"/>
<evidence type="ECO:0000313" key="2">
    <source>
        <dbReference type="Proteomes" id="UP001518925"/>
    </source>
</evidence>